<evidence type="ECO:0000313" key="4">
    <source>
        <dbReference type="Proteomes" id="UP000176282"/>
    </source>
</evidence>
<evidence type="ECO:0000259" key="2">
    <source>
        <dbReference type="Pfam" id="PF01551"/>
    </source>
</evidence>
<dbReference type="Proteomes" id="UP000176282">
    <property type="component" value="Unassembled WGS sequence"/>
</dbReference>
<dbReference type="CDD" id="cd12797">
    <property type="entry name" value="M23_peptidase"/>
    <property type="match status" value="1"/>
</dbReference>
<dbReference type="Gene3D" id="2.70.70.10">
    <property type="entry name" value="Glucose Permease (Domain IIA)"/>
    <property type="match status" value="1"/>
</dbReference>
<keyword evidence="1" id="KW-0175">Coiled coil</keyword>
<sequence>MLFFAQIGLLFFLGQIVLPVFAATSDVGSLNEQKLQKQKEIERLEKSIEEYKKKINQKRLEAVSLSNQLSILDNTRAQIELDVQATQDKLDIIELERETLETGIAQKEEVLTRERAMIGELLRTVYYLSDKNYLEIAASEESFSEAYNNIQYTRKVQKDLGENVRAIRAIKEDLEKKKDQVKEQETLYTEVAKELEEKQLQLQSQADAKQQLLAQTQSSELTYKTLLSQLKSQYQQIENEISGIERQIRTKLEEQDKLSQIDDSQGTVLSWPTQSRYITARFHDPSYPFRNVFEHSGIDIRAAHGTPLHAAASGYIARAKYCGVASCYSYVLIVHSEGVSSLYGHLSGINVKEDQFVTRGDIIGYSGGTPGTAGAGPFVTGPHLHFEVRKNGIPVNPLGFLIKDY</sequence>
<evidence type="ECO:0000313" key="3">
    <source>
        <dbReference type="EMBL" id="OGH65258.1"/>
    </source>
</evidence>
<dbReference type="SUPFAM" id="SSF51261">
    <property type="entry name" value="Duplicated hybrid motif"/>
    <property type="match status" value="1"/>
</dbReference>
<reference evidence="3 4" key="1">
    <citation type="journal article" date="2016" name="Nat. Commun.">
        <title>Thousands of microbial genomes shed light on interconnected biogeochemical processes in an aquifer system.</title>
        <authorList>
            <person name="Anantharaman K."/>
            <person name="Brown C.T."/>
            <person name="Hug L.A."/>
            <person name="Sharon I."/>
            <person name="Castelle C.J."/>
            <person name="Probst A.J."/>
            <person name="Thomas B.C."/>
            <person name="Singh A."/>
            <person name="Wilkins M.J."/>
            <person name="Karaoz U."/>
            <person name="Brodie E.L."/>
            <person name="Williams K.H."/>
            <person name="Hubbard S.S."/>
            <person name="Banfield J.F."/>
        </authorList>
    </citation>
    <scope>NUCLEOTIDE SEQUENCE [LARGE SCALE GENOMIC DNA]</scope>
</reference>
<evidence type="ECO:0000256" key="1">
    <source>
        <dbReference type="SAM" id="Coils"/>
    </source>
</evidence>
<accession>A0A1F6M100</accession>
<dbReference type="EMBL" id="MFQB01000051">
    <property type="protein sequence ID" value="OGH65258.1"/>
    <property type="molecule type" value="Genomic_DNA"/>
</dbReference>
<feature type="coiled-coil region" evidence="1">
    <location>
        <begin position="27"/>
        <end position="96"/>
    </location>
</feature>
<feature type="domain" description="M23ase beta-sheet core" evidence="2">
    <location>
        <begin position="294"/>
        <end position="397"/>
    </location>
</feature>
<dbReference type="STRING" id="1798680.A3J66_03830"/>
<gene>
    <name evidence="3" type="ORF">A3J66_03830</name>
</gene>
<dbReference type="GO" id="GO:0005198">
    <property type="term" value="F:structural molecule activity"/>
    <property type="evidence" value="ECO:0007669"/>
    <property type="project" value="InterPro"/>
</dbReference>
<dbReference type="PANTHER" id="PTHR21666">
    <property type="entry name" value="PEPTIDASE-RELATED"/>
    <property type="match status" value="1"/>
</dbReference>
<organism evidence="3 4">
    <name type="scientific">Candidatus Magasanikbacteria bacterium RIFCSPHIGHO2_02_FULL_47_14</name>
    <dbReference type="NCBI Taxonomy" id="1798680"/>
    <lineage>
        <taxon>Bacteria</taxon>
        <taxon>Candidatus Magasanikiibacteriota</taxon>
    </lineage>
</organism>
<dbReference type="InterPro" id="IPR011055">
    <property type="entry name" value="Dup_hybrid_motif"/>
</dbReference>
<dbReference type="AlphaFoldDB" id="A0A1F6M100"/>
<dbReference type="Gene3D" id="6.10.250.3150">
    <property type="match status" value="1"/>
</dbReference>
<comment type="caution">
    <text evidence="3">The sequence shown here is derived from an EMBL/GenBank/DDBJ whole genome shotgun (WGS) entry which is preliminary data.</text>
</comment>
<dbReference type="InterPro" id="IPR002957">
    <property type="entry name" value="Keratin_I"/>
</dbReference>
<dbReference type="Pfam" id="PF01551">
    <property type="entry name" value="Peptidase_M23"/>
    <property type="match status" value="1"/>
</dbReference>
<dbReference type="PRINTS" id="PR01248">
    <property type="entry name" value="TYPE1KERATIN"/>
</dbReference>
<proteinExistence type="predicted"/>
<dbReference type="InterPro" id="IPR050570">
    <property type="entry name" value="Cell_wall_metabolism_enzyme"/>
</dbReference>
<protein>
    <recommendedName>
        <fullName evidence="2">M23ase beta-sheet core domain-containing protein</fullName>
    </recommendedName>
</protein>
<dbReference type="GO" id="GO:0004222">
    <property type="term" value="F:metalloendopeptidase activity"/>
    <property type="evidence" value="ECO:0007669"/>
    <property type="project" value="TreeGrafter"/>
</dbReference>
<dbReference type="PANTHER" id="PTHR21666:SF270">
    <property type="entry name" value="MUREIN HYDROLASE ACTIVATOR ENVC"/>
    <property type="match status" value="1"/>
</dbReference>
<feature type="coiled-coil region" evidence="1">
    <location>
        <begin position="164"/>
        <end position="254"/>
    </location>
</feature>
<dbReference type="InterPro" id="IPR016047">
    <property type="entry name" value="M23ase_b-sheet_dom"/>
</dbReference>
<name>A0A1F6M100_9BACT</name>